<dbReference type="EMBL" id="AMCI01001548">
    <property type="protein sequence ID" value="EJX05198.1"/>
    <property type="molecule type" value="Genomic_DNA"/>
</dbReference>
<dbReference type="InterPro" id="IPR036291">
    <property type="entry name" value="NAD(P)-bd_dom_sf"/>
</dbReference>
<feature type="compositionally biased region" description="Basic and acidic residues" evidence="3">
    <location>
        <begin position="1"/>
        <end position="13"/>
    </location>
</feature>
<evidence type="ECO:0000313" key="4">
    <source>
        <dbReference type="EMBL" id="EJX05198.1"/>
    </source>
</evidence>
<organism evidence="4">
    <name type="scientific">gut metagenome</name>
    <dbReference type="NCBI Taxonomy" id="749906"/>
    <lineage>
        <taxon>unclassified sequences</taxon>
        <taxon>metagenomes</taxon>
        <taxon>organismal metagenomes</taxon>
    </lineage>
</organism>
<dbReference type="PANTHER" id="PTHR24320">
    <property type="entry name" value="RETINOL DEHYDROGENASE"/>
    <property type="match status" value="1"/>
</dbReference>
<dbReference type="Gene3D" id="3.40.50.720">
    <property type="entry name" value="NAD(P)-binding Rossmann-like Domain"/>
    <property type="match status" value="1"/>
</dbReference>
<comment type="caution">
    <text evidence="4">The sequence shown here is derived from an EMBL/GenBank/DDBJ whole genome shotgun (WGS) entry which is preliminary data.</text>
</comment>
<comment type="similarity">
    <text evidence="1">Belongs to the short-chain dehydrogenases/reductases (SDR) family.</text>
</comment>
<dbReference type="SUPFAM" id="SSF51735">
    <property type="entry name" value="NAD(P)-binding Rossmann-fold domains"/>
    <property type="match status" value="1"/>
</dbReference>
<proteinExistence type="inferred from homology"/>
<evidence type="ECO:0000256" key="2">
    <source>
        <dbReference type="ARBA" id="ARBA00023002"/>
    </source>
</evidence>
<name>J9GRK7_9ZZZZ</name>
<dbReference type="AlphaFoldDB" id="J9GRK7"/>
<sequence length="315" mass="35317">MENQANKETESALKPKRPGRMPEKQWAVITGADGGMGTEITRAVAQAGYRVMMLCYTQLKGEQRKSQLVLATGNPNLEVMQVDLSSMASVMAVTDALLQRKLTIDLLMNNAGRMSTTGRVITEDGLEQTVAVNYVAPFLLTLKLLPLMHAGSRIVNMVSCTYAVGRITPEFLTQGRSGRFWRIPVYSNTKRALWYFTCTLAERIRERGITVNAADPGIVSTPIIHMDQWFDPLTDCLFRPCIRTPRQGADTAIRLLLEERWAGVTGQLFASGKRQNVKAKHCPLSEMQRLWNDTCTYLSTLPISEMKAWWKDPTD</sequence>
<keyword evidence="2" id="KW-0560">Oxidoreductase</keyword>
<dbReference type="PRINTS" id="PR00081">
    <property type="entry name" value="GDHRDH"/>
</dbReference>
<dbReference type="InterPro" id="IPR002347">
    <property type="entry name" value="SDR_fam"/>
</dbReference>
<reference evidence="4" key="1">
    <citation type="journal article" date="2012" name="PLoS ONE">
        <title>Gene sets for utilization of primary and secondary nutrition supplies in the distal gut of endangered iberian lynx.</title>
        <authorList>
            <person name="Alcaide M."/>
            <person name="Messina E."/>
            <person name="Richter M."/>
            <person name="Bargiela R."/>
            <person name="Peplies J."/>
            <person name="Huws S.A."/>
            <person name="Newbold C.J."/>
            <person name="Golyshin P.N."/>
            <person name="Simon M.A."/>
            <person name="Lopez G."/>
            <person name="Yakimov M.M."/>
            <person name="Ferrer M."/>
        </authorList>
    </citation>
    <scope>NUCLEOTIDE SEQUENCE</scope>
</reference>
<dbReference type="Pfam" id="PF00106">
    <property type="entry name" value="adh_short"/>
    <property type="match status" value="1"/>
</dbReference>
<evidence type="ECO:0000256" key="1">
    <source>
        <dbReference type="ARBA" id="ARBA00006484"/>
    </source>
</evidence>
<gene>
    <name evidence="4" type="ORF">EVA_06707</name>
</gene>
<feature type="region of interest" description="Disordered" evidence="3">
    <location>
        <begin position="1"/>
        <end position="23"/>
    </location>
</feature>
<evidence type="ECO:0000256" key="3">
    <source>
        <dbReference type="SAM" id="MobiDB-lite"/>
    </source>
</evidence>
<dbReference type="PANTHER" id="PTHR24320:SF148">
    <property type="entry name" value="NAD(P)-BINDING ROSSMANN-FOLD SUPERFAMILY PROTEIN"/>
    <property type="match status" value="1"/>
</dbReference>
<dbReference type="GO" id="GO:0016491">
    <property type="term" value="F:oxidoreductase activity"/>
    <property type="evidence" value="ECO:0007669"/>
    <property type="project" value="UniProtKB-KW"/>
</dbReference>
<accession>J9GRK7</accession>
<protein>
    <submittedName>
        <fullName evidence="4">Short-chain dehydrogenase/reductase SDR</fullName>
    </submittedName>
</protein>